<evidence type="ECO:0000256" key="1">
    <source>
        <dbReference type="ARBA" id="ARBA00009677"/>
    </source>
</evidence>
<dbReference type="RefSeq" id="WP_077721040.1">
    <property type="nucleotide sequence ID" value="NZ_CP019699.1"/>
</dbReference>
<dbReference type="SUPFAM" id="SSF117143">
    <property type="entry name" value="Flagellar hook protein flgE"/>
    <property type="match status" value="1"/>
</dbReference>
<dbReference type="GO" id="GO:0071978">
    <property type="term" value="P:bacterial-type flagellum-dependent swarming motility"/>
    <property type="evidence" value="ECO:0007669"/>
    <property type="project" value="TreeGrafter"/>
</dbReference>
<reference evidence="5 6" key="1">
    <citation type="journal article" date="2015" name="Int. J. Syst. Evol. Microbiol.">
        <title>Novibacillus thermophilus gen. nov., sp. nov., a Gram-staining-negative and moderately thermophilic member of the family Thermoactinomycetaceae.</title>
        <authorList>
            <person name="Yang G."/>
            <person name="Chen J."/>
            <person name="Zhou S."/>
        </authorList>
    </citation>
    <scope>NUCLEOTIDE SEQUENCE [LARGE SCALE GENOMIC DNA]</scope>
    <source>
        <strain evidence="5 6">SG-1</strain>
    </source>
</reference>
<dbReference type="AlphaFoldDB" id="A0A1U9KAY6"/>
<dbReference type="InterPro" id="IPR053967">
    <property type="entry name" value="LlgE_F_G-like_D1"/>
</dbReference>
<name>A0A1U9KAY6_9BACL</name>
<evidence type="ECO:0000259" key="3">
    <source>
        <dbReference type="Pfam" id="PF06429"/>
    </source>
</evidence>
<dbReference type="Proteomes" id="UP000188603">
    <property type="component" value="Chromosome"/>
</dbReference>
<dbReference type="InterPro" id="IPR020013">
    <property type="entry name" value="Flagellar_FlgE/F/G"/>
</dbReference>
<dbReference type="GO" id="GO:0009425">
    <property type="term" value="C:bacterial-type flagellum basal body"/>
    <property type="evidence" value="ECO:0007669"/>
    <property type="project" value="UniProtKB-SubCell"/>
</dbReference>
<accession>A0A1U9KAY6</accession>
<evidence type="ECO:0000313" key="5">
    <source>
        <dbReference type="EMBL" id="AQS57176.1"/>
    </source>
</evidence>
<gene>
    <name evidence="5" type="ORF">B0W44_16900</name>
</gene>
<dbReference type="Pfam" id="PF22692">
    <property type="entry name" value="LlgE_F_G_D1"/>
    <property type="match status" value="1"/>
</dbReference>
<comment type="subcellular location">
    <subcellularLocation>
        <location evidence="2">Bacterial flagellum basal body</location>
    </subcellularLocation>
</comment>
<dbReference type="InterPro" id="IPR010930">
    <property type="entry name" value="Flg_bb/hook_C_dom"/>
</dbReference>
<dbReference type="InterPro" id="IPR037925">
    <property type="entry name" value="FlgE/F/G-like"/>
</dbReference>
<dbReference type="EMBL" id="CP019699">
    <property type="protein sequence ID" value="AQS57176.1"/>
    <property type="molecule type" value="Genomic_DNA"/>
</dbReference>
<protein>
    <submittedName>
        <fullName evidence="5">Uncharacterized protein</fullName>
    </submittedName>
</protein>
<dbReference type="Pfam" id="PF06429">
    <property type="entry name" value="Flg_bbr_C"/>
    <property type="match status" value="1"/>
</dbReference>
<dbReference type="KEGG" id="ntr:B0W44_16900"/>
<comment type="similarity">
    <text evidence="1 2">Belongs to the flagella basal body rod proteins family.</text>
</comment>
<keyword evidence="6" id="KW-1185">Reference proteome</keyword>
<dbReference type="NCBIfam" id="TIGR03506">
    <property type="entry name" value="FlgEFG_subfam"/>
    <property type="match status" value="1"/>
</dbReference>
<dbReference type="STRING" id="1471761.B0W44_16900"/>
<feature type="domain" description="Flagellar hook protein FlgE/F/G-like D1" evidence="4">
    <location>
        <begin position="96"/>
        <end position="167"/>
    </location>
</feature>
<organism evidence="5 6">
    <name type="scientific">Novibacillus thermophilus</name>
    <dbReference type="NCBI Taxonomy" id="1471761"/>
    <lineage>
        <taxon>Bacteria</taxon>
        <taxon>Bacillati</taxon>
        <taxon>Bacillota</taxon>
        <taxon>Bacilli</taxon>
        <taxon>Bacillales</taxon>
        <taxon>Thermoactinomycetaceae</taxon>
        <taxon>Novibacillus</taxon>
    </lineage>
</organism>
<dbReference type="PANTHER" id="PTHR30435">
    <property type="entry name" value="FLAGELLAR PROTEIN"/>
    <property type="match status" value="1"/>
</dbReference>
<sequence>MRLAMIHAVTGLHSIQSKIDQLADQMANVDTVGYKRKDPSFSDVLNSRLHGLQAVQFPGRETPPGMSLGHGAHLVNNQTVWTQGSVKQTDVPTDLMIAGGGVFELAADDTGARRFTRGGSFQLAPLEGGMRRLVTSEGLPLLDVNGNPIDLPENTEMRVDEEGNVYARGEDGAEVFVATLRYVHVLNPQQLERVGANVYRIAEVGGERPDDVVLNTDLNDNPFGEIRQGALEMANVDLGWTMSELMTALRSYQLNARALDSVDAMSGIVNNIRS</sequence>
<proteinExistence type="inferred from homology"/>
<dbReference type="PANTHER" id="PTHR30435:SF19">
    <property type="entry name" value="FLAGELLAR BASAL-BODY ROD PROTEIN FLGG"/>
    <property type="match status" value="1"/>
</dbReference>
<evidence type="ECO:0000259" key="4">
    <source>
        <dbReference type="Pfam" id="PF22692"/>
    </source>
</evidence>
<feature type="domain" description="Flagellar basal-body/hook protein C-terminal" evidence="3">
    <location>
        <begin position="227"/>
        <end position="272"/>
    </location>
</feature>
<evidence type="ECO:0000313" key="6">
    <source>
        <dbReference type="Proteomes" id="UP000188603"/>
    </source>
</evidence>
<evidence type="ECO:0000256" key="2">
    <source>
        <dbReference type="RuleBase" id="RU362116"/>
    </source>
</evidence>
<dbReference type="OrthoDB" id="9804559at2"/>
<keyword evidence="2" id="KW-0975">Bacterial flagellum</keyword>